<comment type="catalytic activity">
    <reaction evidence="8 9">
        <text>a quinone + sn-glycerol 3-phosphate = dihydroxyacetone phosphate + a quinol</text>
        <dbReference type="Rhea" id="RHEA:18977"/>
        <dbReference type="ChEBI" id="CHEBI:24646"/>
        <dbReference type="ChEBI" id="CHEBI:57597"/>
        <dbReference type="ChEBI" id="CHEBI:57642"/>
        <dbReference type="ChEBI" id="CHEBI:132124"/>
        <dbReference type="EC" id="1.1.5.3"/>
    </reaction>
</comment>
<evidence type="ECO:0000259" key="11">
    <source>
        <dbReference type="Pfam" id="PF16901"/>
    </source>
</evidence>
<name>A0A3D9RI41_9BACL</name>
<evidence type="ECO:0000313" key="13">
    <source>
        <dbReference type="Proteomes" id="UP000256304"/>
    </source>
</evidence>
<dbReference type="EMBL" id="QTTN01000024">
    <property type="protein sequence ID" value="REE78772.1"/>
    <property type="molecule type" value="Genomic_DNA"/>
</dbReference>
<evidence type="ECO:0000256" key="3">
    <source>
        <dbReference type="ARBA" id="ARBA00007330"/>
    </source>
</evidence>
<dbReference type="InterPro" id="IPR006076">
    <property type="entry name" value="FAD-dep_OxRdtase"/>
</dbReference>
<dbReference type="PANTHER" id="PTHR11985">
    <property type="entry name" value="GLYCEROL-3-PHOSPHATE DEHYDROGENASE"/>
    <property type="match status" value="1"/>
</dbReference>
<comment type="cofactor">
    <cofactor evidence="1 9">
        <name>FAD</name>
        <dbReference type="ChEBI" id="CHEBI:57692"/>
    </cofactor>
</comment>
<evidence type="ECO:0000256" key="7">
    <source>
        <dbReference type="ARBA" id="ARBA00023002"/>
    </source>
</evidence>
<keyword evidence="4 9" id="KW-0285">Flavoprotein</keyword>
<comment type="caution">
    <text evidence="12">The sequence shown here is derived from an EMBL/GenBank/DDBJ whole genome shotgun (WGS) entry which is preliminary data.</text>
</comment>
<dbReference type="GO" id="GO:0019563">
    <property type="term" value="P:glycerol catabolic process"/>
    <property type="evidence" value="ECO:0007669"/>
    <property type="project" value="UniProtKB-UniPathway"/>
</dbReference>
<dbReference type="AlphaFoldDB" id="A0A3D9RI41"/>
<dbReference type="GO" id="GO:0009331">
    <property type="term" value="C:glycerol-3-phosphate dehydrogenase (FAD) complex"/>
    <property type="evidence" value="ECO:0007669"/>
    <property type="project" value="UniProtKB-UniRule"/>
</dbReference>
<accession>A0A3D9RI41</accession>
<gene>
    <name evidence="12" type="ORF">A8990_12448</name>
</gene>
<dbReference type="Pfam" id="PF01266">
    <property type="entry name" value="DAO"/>
    <property type="match status" value="1"/>
</dbReference>
<dbReference type="InterPro" id="IPR000447">
    <property type="entry name" value="G3P_DH_FAD-dep"/>
</dbReference>
<feature type="domain" description="Alpha-glycerophosphate oxidase C-terminal" evidence="11">
    <location>
        <begin position="525"/>
        <end position="590"/>
    </location>
</feature>
<keyword evidence="13" id="KW-1185">Reference proteome</keyword>
<evidence type="ECO:0000256" key="2">
    <source>
        <dbReference type="ARBA" id="ARBA00004977"/>
    </source>
</evidence>
<dbReference type="PROSITE" id="PS00977">
    <property type="entry name" value="FAD_G3PDH_1"/>
    <property type="match status" value="1"/>
</dbReference>
<dbReference type="InterPro" id="IPR036188">
    <property type="entry name" value="FAD/NAD-bd_sf"/>
</dbReference>
<dbReference type="EC" id="1.1.5.3" evidence="9"/>
<dbReference type="Gene3D" id="3.50.50.60">
    <property type="entry name" value="FAD/NAD(P)-binding domain"/>
    <property type="match status" value="1"/>
</dbReference>
<evidence type="ECO:0000256" key="6">
    <source>
        <dbReference type="ARBA" id="ARBA00022827"/>
    </source>
</evidence>
<dbReference type="GO" id="GO:0004368">
    <property type="term" value="F:glycerol-3-phosphate dehydrogenase (quinone) activity"/>
    <property type="evidence" value="ECO:0007669"/>
    <property type="project" value="UniProtKB-EC"/>
</dbReference>
<dbReference type="InterPro" id="IPR038299">
    <property type="entry name" value="DAO_C_sf"/>
</dbReference>
<dbReference type="RefSeq" id="WP_116190650.1">
    <property type="nucleotide sequence ID" value="NZ_QTTN01000024.1"/>
</dbReference>
<proteinExistence type="inferred from homology"/>
<dbReference type="PRINTS" id="PR01001">
    <property type="entry name" value="FADG3PDH"/>
</dbReference>
<evidence type="ECO:0000256" key="4">
    <source>
        <dbReference type="ARBA" id="ARBA00022630"/>
    </source>
</evidence>
<keyword evidence="5" id="KW-0319">Glycerol metabolism</keyword>
<evidence type="ECO:0000259" key="10">
    <source>
        <dbReference type="Pfam" id="PF01266"/>
    </source>
</evidence>
<dbReference type="Proteomes" id="UP000256304">
    <property type="component" value="Unassembled WGS sequence"/>
</dbReference>
<dbReference type="InterPro" id="IPR031656">
    <property type="entry name" value="DAO_C"/>
</dbReference>
<dbReference type="SUPFAM" id="SSF51905">
    <property type="entry name" value="FAD/NAD(P)-binding domain"/>
    <property type="match status" value="1"/>
</dbReference>
<dbReference type="Gene3D" id="3.30.9.10">
    <property type="entry name" value="D-Amino Acid Oxidase, subunit A, domain 2"/>
    <property type="match status" value="1"/>
</dbReference>
<protein>
    <recommendedName>
        <fullName evidence="9">Glycerol-3-phosphate dehydrogenase</fullName>
        <ecNumber evidence="9">1.1.5.3</ecNumber>
    </recommendedName>
</protein>
<comment type="similarity">
    <text evidence="3 9">Belongs to the FAD-dependent glycerol-3-phosphate dehydrogenase family.</text>
</comment>
<dbReference type="SUPFAM" id="SSF54373">
    <property type="entry name" value="FAD-linked reductases, C-terminal domain"/>
    <property type="match status" value="1"/>
</dbReference>
<dbReference type="OrthoDB" id="9766796at2"/>
<dbReference type="UniPathway" id="UPA00618">
    <property type="reaction ID" value="UER00674"/>
</dbReference>
<dbReference type="GO" id="GO:0046168">
    <property type="term" value="P:glycerol-3-phosphate catabolic process"/>
    <property type="evidence" value="ECO:0007669"/>
    <property type="project" value="TreeGrafter"/>
</dbReference>
<dbReference type="Gene3D" id="1.10.8.870">
    <property type="entry name" value="Alpha-glycerophosphate oxidase, cap domain"/>
    <property type="match status" value="1"/>
</dbReference>
<reference evidence="12 13" key="1">
    <citation type="submission" date="2018-08" db="EMBL/GenBank/DDBJ databases">
        <title>Genomic Encyclopedia of Type Strains, Phase III (KMG-III): the genomes of soil and plant-associated and newly described type strains.</title>
        <authorList>
            <person name="Whitman W."/>
        </authorList>
    </citation>
    <scope>NUCLEOTIDE SEQUENCE [LARGE SCALE GENOMIC DNA]</scope>
    <source>
        <strain evidence="12 13">CGMCC 1.10966</strain>
    </source>
</reference>
<keyword evidence="7 9" id="KW-0560">Oxidoreductase</keyword>
<evidence type="ECO:0000256" key="5">
    <source>
        <dbReference type="ARBA" id="ARBA00022798"/>
    </source>
</evidence>
<keyword evidence="6" id="KW-0274">FAD</keyword>
<evidence type="ECO:0000256" key="1">
    <source>
        <dbReference type="ARBA" id="ARBA00001974"/>
    </source>
</evidence>
<sequence length="611" mass="66717">MNEPFSASMRTAYLENMASELLDVLIIGGGITGAGIAWDASRRGLRAGLVEMGDYAQGTSSRSTKLVHGGLRYLKQGEVKLVAEVGRERALLHRHAPHVVIPAPMLMPVYKGGTFGYYASSIGLYIYDRLARVKHAERRRMYRREKTEALEPLLKREGLKGSGHYYEYRTDDARLTLEVMKTAHRHGASIVNYAKAEEMLYRDGVICGARVKDVRSGKSYDIYARKIVNAAGPWVDHVRSLDGKVEGKRLMLTKGVHLVVDYAKLPVKQAIYIDVPDGRMIFIIPRDGKTYFGTTDTFYHDDPGEAVATRADRDYLLNAVNAAFPTVRLTSADIESSWAGVRPLIHEDGKSPSEISRKDEVFISDKGLVTIAGGKLTGFRKMAEKVVDLVAAEVREGTGRKFGGCTTHKEVLSGGDYSGYPSFEAMCEALLLEGERQGVPEEVLSGWVARYGSNAPQLLARYAAYERAEASEQKAAADAAGLPVAAAREDDGASIGGGGSAGGTGGAGAAAGRRITVAVGRAESSQNARLERALRAELDFAVEEEMTCSAVDFLLRRTGMILFDRKRAEKLTSSVIRLLGQRFGWNEEKKRLELARVQAELHAAAAFPDMT</sequence>
<evidence type="ECO:0000256" key="8">
    <source>
        <dbReference type="ARBA" id="ARBA00049055"/>
    </source>
</evidence>
<organism evidence="12 13">
    <name type="scientific">Paenibacillus taihuensis</name>
    <dbReference type="NCBI Taxonomy" id="1156355"/>
    <lineage>
        <taxon>Bacteria</taxon>
        <taxon>Bacillati</taxon>
        <taxon>Bacillota</taxon>
        <taxon>Bacilli</taxon>
        <taxon>Bacillales</taxon>
        <taxon>Paenibacillaceae</taxon>
        <taxon>Paenibacillus</taxon>
    </lineage>
</organism>
<feature type="domain" description="FAD dependent oxidoreductase" evidence="10">
    <location>
        <begin position="23"/>
        <end position="351"/>
    </location>
</feature>
<evidence type="ECO:0000256" key="9">
    <source>
        <dbReference type="RuleBase" id="RU361217"/>
    </source>
</evidence>
<dbReference type="Pfam" id="PF16901">
    <property type="entry name" value="DAO_C"/>
    <property type="match status" value="1"/>
</dbReference>
<dbReference type="PANTHER" id="PTHR11985:SF35">
    <property type="entry name" value="ANAEROBIC GLYCEROL-3-PHOSPHATE DEHYDROGENASE SUBUNIT A"/>
    <property type="match status" value="1"/>
</dbReference>
<comment type="pathway">
    <text evidence="2">Polyol metabolism; glycerol degradation via glycerol kinase pathway; glycerone phosphate from sn-glycerol 3-phosphate (aerobic route): step 1/1.</text>
</comment>
<evidence type="ECO:0000313" key="12">
    <source>
        <dbReference type="EMBL" id="REE78772.1"/>
    </source>
</evidence>